<protein>
    <submittedName>
        <fullName evidence="1">Uncharacterized protein</fullName>
    </submittedName>
</protein>
<feature type="non-terminal residue" evidence="1">
    <location>
        <position position="1"/>
    </location>
</feature>
<evidence type="ECO:0000313" key="1">
    <source>
        <dbReference type="EMBL" id="CAK8986541.1"/>
    </source>
</evidence>
<reference evidence="1 2" key="1">
    <citation type="submission" date="2024-02" db="EMBL/GenBank/DDBJ databases">
        <authorList>
            <person name="Chen Y."/>
            <person name="Shah S."/>
            <person name="Dougan E. K."/>
            <person name="Thang M."/>
            <person name="Chan C."/>
        </authorList>
    </citation>
    <scope>NUCLEOTIDE SEQUENCE [LARGE SCALE GENOMIC DNA]</scope>
</reference>
<accession>A0ABP0HAL4</accession>
<evidence type="ECO:0000313" key="2">
    <source>
        <dbReference type="Proteomes" id="UP001642484"/>
    </source>
</evidence>
<dbReference type="Proteomes" id="UP001642484">
    <property type="component" value="Unassembled WGS sequence"/>
</dbReference>
<name>A0ABP0HAL4_9DINO</name>
<dbReference type="EMBL" id="CAXAMN010000115">
    <property type="protein sequence ID" value="CAK8986541.1"/>
    <property type="molecule type" value="Genomic_DNA"/>
</dbReference>
<keyword evidence="2" id="KW-1185">Reference proteome</keyword>
<organism evidence="1 2">
    <name type="scientific">Durusdinium trenchii</name>
    <dbReference type="NCBI Taxonomy" id="1381693"/>
    <lineage>
        <taxon>Eukaryota</taxon>
        <taxon>Sar</taxon>
        <taxon>Alveolata</taxon>
        <taxon>Dinophyceae</taxon>
        <taxon>Suessiales</taxon>
        <taxon>Symbiodiniaceae</taxon>
        <taxon>Durusdinium</taxon>
    </lineage>
</organism>
<sequence length="134" mass="13743">GVPLPGAASGGLCCSCSRRATSVAAGPCPAAARGAPRMDGVREVLSSAALENHGDHWIEGMSMRPACASSATGGSFRSPDEIPTSSWETKLHLASERSSSVPSSVGPSCWAELDVVRGAARRLHLAPAPWAAHR</sequence>
<gene>
    <name evidence="1" type="ORF">CCMP2556_LOCUS547</name>
</gene>
<proteinExistence type="predicted"/>
<comment type="caution">
    <text evidence="1">The sequence shown here is derived from an EMBL/GenBank/DDBJ whole genome shotgun (WGS) entry which is preliminary data.</text>
</comment>